<dbReference type="CDD" id="cd09024">
    <property type="entry name" value="Aldose_epim_lacX"/>
    <property type="match status" value="1"/>
</dbReference>
<dbReference type="GO" id="GO:0016853">
    <property type="term" value="F:isomerase activity"/>
    <property type="evidence" value="ECO:0007669"/>
    <property type="project" value="InterPro"/>
</dbReference>
<proteinExistence type="predicted"/>
<dbReference type="STRING" id="1423726.FC07_GL000844"/>
<gene>
    <name evidence="1" type="ORF">FC07_GL000844</name>
</gene>
<dbReference type="InterPro" id="IPR014718">
    <property type="entry name" value="GH-type_carb-bd"/>
</dbReference>
<dbReference type="SUPFAM" id="SSF74650">
    <property type="entry name" value="Galactose mutarotase-like"/>
    <property type="match status" value="1"/>
</dbReference>
<reference evidence="1 2" key="1">
    <citation type="journal article" date="2015" name="Genome Announc.">
        <title>Expanding the biotechnology potential of lactobacilli through comparative genomics of 213 strains and associated genera.</title>
        <authorList>
            <person name="Sun Z."/>
            <person name="Harris H.M."/>
            <person name="McCann A."/>
            <person name="Guo C."/>
            <person name="Argimon S."/>
            <person name="Zhang W."/>
            <person name="Yang X."/>
            <person name="Jeffery I.B."/>
            <person name="Cooney J.C."/>
            <person name="Kagawa T.F."/>
            <person name="Liu W."/>
            <person name="Song Y."/>
            <person name="Salvetti E."/>
            <person name="Wrobel A."/>
            <person name="Rasinkangas P."/>
            <person name="Parkhill J."/>
            <person name="Rea M.C."/>
            <person name="O'Sullivan O."/>
            <person name="Ritari J."/>
            <person name="Douillard F.P."/>
            <person name="Paul Ross R."/>
            <person name="Yang R."/>
            <person name="Briner A.E."/>
            <person name="Felis G.E."/>
            <person name="de Vos W.M."/>
            <person name="Barrangou R."/>
            <person name="Klaenhammer T.R."/>
            <person name="Caufield P.W."/>
            <person name="Cui Y."/>
            <person name="Zhang H."/>
            <person name="O'Toole P.W."/>
        </authorList>
    </citation>
    <scope>NUCLEOTIDE SEQUENCE [LARGE SCALE GENOMIC DNA]</scope>
    <source>
        <strain evidence="1 2">DSM 20003</strain>
    </source>
</reference>
<evidence type="ECO:0000313" key="1">
    <source>
        <dbReference type="EMBL" id="KRK34278.1"/>
    </source>
</evidence>
<dbReference type="InterPro" id="IPR037481">
    <property type="entry name" value="LacX"/>
</dbReference>
<keyword evidence="2" id="KW-1185">Reference proteome</keyword>
<accession>A0A0R1GJK9</accession>
<dbReference type="Proteomes" id="UP000051461">
    <property type="component" value="Unassembled WGS sequence"/>
</dbReference>
<dbReference type="Pfam" id="PF01263">
    <property type="entry name" value="Aldose_epim"/>
    <property type="match status" value="1"/>
</dbReference>
<dbReference type="OrthoDB" id="9795355at2"/>
<dbReference type="PANTHER" id="PTHR11122">
    <property type="entry name" value="APOSPORY-ASSOCIATED PROTEIN C-RELATED"/>
    <property type="match status" value="1"/>
</dbReference>
<comment type="caution">
    <text evidence="1">The sequence shown here is derived from an EMBL/GenBank/DDBJ whole genome shotgun (WGS) entry which is preliminary data.</text>
</comment>
<sequence length="296" mass="33883">MTVTIENQFLTAEFLEKGAELCHLVSKDSGFDYIWQADPQYWGRHAPVLFPFVGRLKDDQYQYEGKTYQMGQHGFARDCDFTVTAQTTNAVTFNLKDSPITRVNYPFAFSLDITYTLKDSQLTVAYHVANPAVKPLYFSIGGHPGFNVPMSAELSFEDYYLSYEPKKTRVQVPLAGPYSDLAHKTLAPTDTDLDLTHELFKNDAMIYELHHQNRFTLKSEKNYRAISLIVEDAPYVGIWSAYPKQAPYVCIEPWWGIADSVDSTGELTQKTGINRLNAGETFDRHYMIQVHQRRAF</sequence>
<name>A0A0R1GJK9_9LACO</name>
<dbReference type="AlphaFoldDB" id="A0A0R1GJK9"/>
<dbReference type="GO" id="GO:0005975">
    <property type="term" value="P:carbohydrate metabolic process"/>
    <property type="evidence" value="ECO:0007669"/>
    <property type="project" value="InterPro"/>
</dbReference>
<organism evidence="1 2">
    <name type="scientific">Loigolactobacillus bifermentans DSM 20003</name>
    <dbReference type="NCBI Taxonomy" id="1423726"/>
    <lineage>
        <taxon>Bacteria</taxon>
        <taxon>Bacillati</taxon>
        <taxon>Bacillota</taxon>
        <taxon>Bacilli</taxon>
        <taxon>Lactobacillales</taxon>
        <taxon>Lactobacillaceae</taxon>
        <taxon>Loigolactobacillus</taxon>
    </lineage>
</organism>
<dbReference type="PANTHER" id="PTHR11122:SF13">
    <property type="entry name" value="GLUCOSE-6-PHOSPHATE 1-EPIMERASE"/>
    <property type="match status" value="1"/>
</dbReference>
<dbReference type="PATRIC" id="fig|1423726.3.peg.867"/>
<dbReference type="Gene3D" id="2.70.98.10">
    <property type="match status" value="1"/>
</dbReference>
<protein>
    <submittedName>
        <fullName evidence="1">Aldose-1 epimerase</fullName>
    </submittedName>
</protein>
<dbReference type="InterPro" id="IPR008183">
    <property type="entry name" value="Aldose_1/G6P_1-epimerase"/>
</dbReference>
<dbReference type="GO" id="GO:0030246">
    <property type="term" value="F:carbohydrate binding"/>
    <property type="evidence" value="ECO:0007669"/>
    <property type="project" value="InterPro"/>
</dbReference>
<dbReference type="InterPro" id="IPR011013">
    <property type="entry name" value="Gal_mutarotase_sf_dom"/>
</dbReference>
<dbReference type="EMBL" id="AZDA01000093">
    <property type="protein sequence ID" value="KRK34278.1"/>
    <property type="molecule type" value="Genomic_DNA"/>
</dbReference>
<dbReference type="RefSeq" id="WP_057905253.1">
    <property type="nucleotide sequence ID" value="NZ_AZDA01000093.1"/>
</dbReference>
<evidence type="ECO:0000313" key="2">
    <source>
        <dbReference type="Proteomes" id="UP000051461"/>
    </source>
</evidence>